<dbReference type="Proteomes" id="UP000186922">
    <property type="component" value="Unassembled WGS sequence"/>
</dbReference>
<dbReference type="GO" id="GO:0020037">
    <property type="term" value="F:heme binding"/>
    <property type="evidence" value="ECO:0007669"/>
    <property type="project" value="InterPro"/>
</dbReference>
<name>A0A1D1V822_RAMVA</name>
<dbReference type="GO" id="GO:0016705">
    <property type="term" value="F:oxidoreductase activity, acting on paired donors, with incorporation or reduction of molecular oxygen"/>
    <property type="evidence" value="ECO:0007669"/>
    <property type="project" value="InterPro"/>
</dbReference>
<dbReference type="SUPFAM" id="SSF48264">
    <property type="entry name" value="Cytochrome P450"/>
    <property type="match status" value="1"/>
</dbReference>
<comment type="caution">
    <text evidence="2">The sequence shown here is derived from an EMBL/GenBank/DDBJ whole genome shotgun (WGS) entry which is preliminary data.</text>
</comment>
<sequence length="232" mass="27229">MELSPLNILTLSLDEVFAYLDGEPNLLASKFSLVCRQWQQAVQARLRHRKVLCIEIRDLCRRGRYSYDDYDVLNKVVKSLIRYVKHYKHGTRYLVFTCAQRSLLHKSFCTSTPPYWMSLRKFFFPLFSVFGGPKCQLQTVIFSHLSTTVDDLINCITILPLQIRIILHNAAVAPLNKFQKYCRDPLGNDAVLEDFHCINHNYLDRERLRQLLQEKSDHPYLQNLTAVFRRSS</sequence>
<keyword evidence="3" id="KW-1185">Reference proteome</keyword>
<accession>A0A1D1V822</accession>
<gene>
    <name evidence="2" type="primary">RvY_08292-1</name>
    <name evidence="2" type="synonym">RvY_08292.1</name>
    <name evidence="2" type="ORF">RvY_08292</name>
</gene>
<organism evidence="2 3">
    <name type="scientific">Ramazzottius varieornatus</name>
    <name type="common">Water bear</name>
    <name type="synonym">Tardigrade</name>
    <dbReference type="NCBI Taxonomy" id="947166"/>
    <lineage>
        <taxon>Eukaryota</taxon>
        <taxon>Metazoa</taxon>
        <taxon>Ecdysozoa</taxon>
        <taxon>Tardigrada</taxon>
        <taxon>Eutardigrada</taxon>
        <taxon>Parachela</taxon>
        <taxon>Hypsibioidea</taxon>
        <taxon>Ramazzottiidae</taxon>
        <taxon>Ramazzottius</taxon>
    </lineage>
</organism>
<evidence type="ECO:0000256" key="1">
    <source>
        <dbReference type="ARBA" id="ARBA00023033"/>
    </source>
</evidence>
<keyword evidence="1" id="KW-0560">Oxidoreductase</keyword>
<keyword evidence="1" id="KW-0503">Monooxygenase</keyword>
<reference evidence="2 3" key="1">
    <citation type="journal article" date="2016" name="Nat. Commun.">
        <title>Extremotolerant tardigrade genome and improved radiotolerance of human cultured cells by tardigrade-unique protein.</title>
        <authorList>
            <person name="Hashimoto T."/>
            <person name="Horikawa D.D."/>
            <person name="Saito Y."/>
            <person name="Kuwahara H."/>
            <person name="Kozuka-Hata H."/>
            <person name="Shin-I T."/>
            <person name="Minakuchi Y."/>
            <person name="Ohishi K."/>
            <person name="Motoyama A."/>
            <person name="Aizu T."/>
            <person name="Enomoto A."/>
            <person name="Kondo K."/>
            <person name="Tanaka S."/>
            <person name="Hara Y."/>
            <person name="Koshikawa S."/>
            <person name="Sagara H."/>
            <person name="Miura T."/>
            <person name="Yokobori S."/>
            <person name="Miyagawa K."/>
            <person name="Suzuki Y."/>
            <person name="Kubo T."/>
            <person name="Oyama M."/>
            <person name="Kohara Y."/>
            <person name="Fujiyama A."/>
            <person name="Arakawa K."/>
            <person name="Katayama T."/>
            <person name="Toyoda A."/>
            <person name="Kunieda T."/>
        </authorList>
    </citation>
    <scope>NUCLEOTIDE SEQUENCE [LARGE SCALE GENOMIC DNA]</scope>
    <source>
        <strain evidence="2 3">YOKOZUNA-1</strain>
    </source>
</reference>
<dbReference type="InterPro" id="IPR036396">
    <property type="entry name" value="Cyt_P450_sf"/>
</dbReference>
<dbReference type="GO" id="GO:0004497">
    <property type="term" value="F:monooxygenase activity"/>
    <property type="evidence" value="ECO:0007669"/>
    <property type="project" value="UniProtKB-KW"/>
</dbReference>
<evidence type="ECO:0000313" key="2">
    <source>
        <dbReference type="EMBL" id="GAU96925.1"/>
    </source>
</evidence>
<proteinExistence type="predicted"/>
<protein>
    <submittedName>
        <fullName evidence="2">Uncharacterized protein</fullName>
    </submittedName>
</protein>
<evidence type="ECO:0000313" key="3">
    <source>
        <dbReference type="Proteomes" id="UP000186922"/>
    </source>
</evidence>
<dbReference type="GO" id="GO:0005506">
    <property type="term" value="F:iron ion binding"/>
    <property type="evidence" value="ECO:0007669"/>
    <property type="project" value="InterPro"/>
</dbReference>
<dbReference type="AlphaFoldDB" id="A0A1D1V822"/>
<dbReference type="EMBL" id="BDGG01000003">
    <property type="protein sequence ID" value="GAU96925.1"/>
    <property type="molecule type" value="Genomic_DNA"/>
</dbReference>